<evidence type="ECO:0000313" key="2">
    <source>
        <dbReference type="Proteomes" id="UP000006514"/>
    </source>
</evidence>
<dbReference type="EMBL" id="JH687901">
    <property type="protein sequence ID" value="EJD35177.1"/>
    <property type="molecule type" value="Genomic_DNA"/>
</dbReference>
<reference evidence="2" key="1">
    <citation type="journal article" date="2012" name="Science">
        <title>The Paleozoic origin of enzymatic lignin decomposition reconstructed from 31 fungal genomes.</title>
        <authorList>
            <person name="Floudas D."/>
            <person name="Binder M."/>
            <person name="Riley R."/>
            <person name="Barry K."/>
            <person name="Blanchette R.A."/>
            <person name="Henrissat B."/>
            <person name="Martinez A.T."/>
            <person name="Otillar R."/>
            <person name="Spatafora J.W."/>
            <person name="Yadav J.S."/>
            <person name="Aerts A."/>
            <person name="Benoit I."/>
            <person name="Boyd A."/>
            <person name="Carlson A."/>
            <person name="Copeland A."/>
            <person name="Coutinho P.M."/>
            <person name="de Vries R.P."/>
            <person name="Ferreira P."/>
            <person name="Findley K."/>
            <person name="Foster B."/>
            <person name="Gaskell J."/>
            <person name="Glotzer D."/>
            <person name="Gorecki P."/>
            <person name="Heitman J."/>
            <person name="Hesse C."/>
            <person name="Hori C."/>
            <person name="Igarashi K."/>
            <person name="Jurgens J.A."/>
            <person name="Kallen N."/>
            <person name="Kersten P."/>
            <person name="Kohler A."/>
            <person name="Kuees U."/>
            <person name="Kumar T.K.A."/>
            <person name="Kuo A."/>
            <person name="LaButti K."/>
            <person name="Larrondo L.F."/>
            <person name="Lindquist E."/>
            <person name="Ling A."/>
            <person name="Lombard V."/>
            <person name="Lucas S."/>
            <person name="Lundell T."/>
            <person name="Martin R."/>
            <person name="McLaughlin D.J."/>
            <person name="Morgenstern I."/>
            <person name="Morin E."/>
            <person name="Murat C."/>
            <person name="Nagy L.G."/>
            <person name="Nolan M."/>
            <person name="Ohm R.A."/>
            <person name="Patyshakuliyeva A."/>
            <person name="Rokas A."/>
            <person name="Ruiz-Duenas F.J."/>
            <person name="Sabat G."/>
            <person name="Salamov A."/>
            <person name="Samejima M."/>
            <person name="Schmutz J."/>
            <person name="Slot J.C."/>
            <person name="St John F."/>
            <person name="Stenlid J."/>
            <person name="Sun H."/>
            <person name="Sun S."/>
            <person name="Syed K."/>
            <person name="Tsang A."/>
            <person name="Wiebenga A."/>
            <person name="Young D."/>
            <person name="Pisabarro A."/>
            <person name="Eastwood D.C."/>
            <person name="Martin F."/>
            <person name="Cullen D."/>
            <person name="Grigoriev I.V."/>
            <person name="Hibbett D.S."/>
        </authorList>
    </citation>
    <scope>NUCLEOTIDE SEQUENCE [LARGE SCALE GENOMIC DNA]</scope>
    <source>
        <strain evidence="2">TFB10046</strain>
    </source>
</reference>
<accession>J0D7U6</accession>
<dbReference type="eggNOG" id="KOG0017">
    <property type="taxonomic scope" value="Eukaryota"/>
</dbReference>
<feature type="non-terminal residue" evidence="1">
    <location>
        <position position="1"/>
    </location>
</feature>
<sequence>TTFELDLPRELKQRGIHNVFHALLLRPHVTNDDARFPGRQLGQLPGFKDVPEDWFVTDITRHSGRGRELLFEVTWSTGQVTWERLREVKHLAALESYLQAMGVNKPRDLP</sequence>
<dbReference type="AlphaFoldDB" id="J0D7U6"/>
<dbReference type="KEGG" id="adl:AURDEDRAFT_38722"/>
<protein>
    <recommendedName>
        <fullName evidence="3">Chromo domain-containing protein</fullName>
    </recommendedName>
</protein>
<name>J0D7U6_AURST</name>
<dbReference type="Proteomes" id="UP000006514">
    <property type="component" value="Unassembled WGS sequence"/>
</dbReference>
<gene>
    <name evidence="1" type="ORF">AURDEDRAFT_38722</name>
</gene>
<proteinExistence type="predicted"/>
<dbReference type="OrthoDB" id="3211671at2759"/>
<evidence type="ECO:0008006" key="3">
    <source>
        <dbReference type="Google" id="ProtNLM"/>
    </source>
</evidence>
<keyword evidence="2" id="KW-1185">Reference proteome</keyword>
<organism evidence="1 2">
    <name type="scientific">Auricularia subglabra (strain TFB-10046 / SS5)</name>
    <name type="common">White-rot fungus</name>
    <name type="synonym">Auricularia delicata (strain TFB10046)</name>
    <dbReference type="NCBI Taxonomy" id="717982"/>
    <lineage>
        <taxon>Eukaryota</taxon>
        <taxon>Fungi</taxon>
        <taxon>Dikarya</taxon>
        <taxon>Basidiomycota</taxon>
        <taxon>Agaricomycotina</taxon>
        <taxon>Agaricomycetes</taxon>
        <taxon>Auriculariales</taxon>
        <taxon>Auriculariaceae</taxon>
        <taxon>Auricularia</taxon>
    </lineage>
</organism>
<dbReference type="InterPro" id="IPR016197">
    <property type="entry name" value="Chromo-like_dom_sf"/>
</dbReference>
<evidence type="ECO:0000313" key="1">
    <source>
        <dbReference type="EMBL" id="EJD35177.1"/>
    </source>
</evidence>
<feature type="non-terminal residue" evidence="1">
    <location>
        <position position="110"/>
    </location>
</feature>
<dbReference type="SUPFAM" id="SSF54160">
    <property type="entry name" value="Chromo domain-like"/>
    <property type="match status" value="1"/>
</dbReference>
<dbReference type="InParanoid" id="J0D7U6"/>